<organism evidence="1 2">
    <name type="scientific">Neptunicella marina</name>
    <dbReference type="NCBI Taxonomy" id="2125989"/>
    <lineage>
        <taxon>Bacteria</taxon>
        <taxon>Pseudomonadati</taxon>
        <taxon>Pseudomonadota</taxon>
        <taxon>Gammaproteobacteria</taxon>
        <taxon>Alteromonadales</taxon>
        <taxon>Alteromonadaceae</taxon>
        <taxon>Neptunicella</taxon>
    </lineage>
</organism>
<name>A0A8J6M2D3_9ALTE</name>
<accession>A0A8J6M2D3</accession>
<reference evidence="1" key="1">
    <citation type="journal article" date="2018" name="Int. J. Syst. Evol. Microbiol.">
        <title>Neptunicella marina gen. nov., sp. nov., isolated from surface seawater.</title>
        <authorList>
            <person name="Liu X."/>
            <person name="Lai Q."/>
            <person name="Du Y."/>
            <person name="Zhang X."/>
            <person name="Liu Z."/>
            <person name="Sun F."/>
            <person name="Shao Z."/>
        </authorList>
    </citation>
    <scope>NUCLEOTIDE SEQUENCE</scope>
    <source>
        <strain evidence="1">S27-2</strain>
    </source>
</reference>
<dbReference type="RefSeq" id="WP_186506649.1">
    <property type="nucleotide sequence ID" value="NZ_JACNEP010000006.1"/>
</dbReference>
<reference evidence="1" key="2">
    <citation type="submission" date="2020-08" db="EMBL/GenBank/DDBJ databases">
        <authorList>
            <person name="Lai Q."/>
        </authorList>
    </citation>
    <scope>NUCLEOTIDE SEQUENCE</scope>
    <source>
        <strain evidence="1">S27-2</strain>
    </source>
</reference>
<dbReference type="InterPro" id="IPR021948">
    <property type="entry name" value="DUF3565"/>
</dbReference>
<dbReference type="AlphaFoldDB" id="A0A8J6M2D3"/>
<sequence>MFQPICGYHKDDENHWVAQLSCGHFQHIRHNPPWTNRPWTQTEQGRLGMLGHELNCLKCDNGEPKDQLVLPS</sequence>
<evidence type="ECO:0000313" key="2">
    <source>
        <dbReference type="Proteomes" id="UP000601768"/>
    </source>
</evidence>
<keyword evidence="2" id="KW-1185">Reference proteome</keyword>
<gene>
    <name evidence="1" type="ORF">H8B19_09820</name>
</gene>
<dbReference type="EMBL" id="JACNEP010000006">
    <property type="protein sequence ID" value="MBC3766178.1"/>
    <property type="molecule type" value="Genomic_DNA"/>
</dbReference>
<dbReference type="Pfam" id="PF12088">
    <property type="entry name" value="DUF3565"/>
    <property type="match status" value="1"/>
</dbReference>
<evidence type="ECO:0000313" key="1">
    <source>
        <dbReference type="EMBL" id="MBC3766178.1"/>
    </source>
</evidence>
<proteinExistence type="predicted"/>
<comment type="caution">
    <text evidence="1">The sequence shown here is derived from an EMBL/GenBank/DDBJ whole genome shotgun (WGS) entry which is preliminary data.</text>
</comment>
<protein>
    <submittedName>
        <fullName evidence="1">DUF3565 domain-containing protein</fullName>
    </submittedName>
</protein>
<dbReference type="Proteomes" id="UP000601768">
    <property type="component" value="Unassembled WGS sequence"/>
</dbReference>